<feature type="compositionally biased region" description="Acidic residues" evidence="6">
    <location>
        <begin position="371"/>
        <end position="380"/>
    </location>
</feature>
<evidence type="ECO:0000313" key="9">
    <source>
        <dbReference type="EMBL" id="PPJ52751.1"/>
    </source>
</evidence>
<gene>
    <name evidence="9" type="ORF">CBER1_10874</name>
</gene>
<feature type="transmembrane region" description="Helical" evidence="7">
    <location>
        <begin position="150"/>
        <end position="174"/>
    </location>
</feature>
<feature type="transmembrane region" description="Helical" evidence="7">
    <location>
        <begin position="72"/>
        <end position="92"/>
    </location>
</feature>
<keyword evidence="2 7" id="KW-0812">Transmembrane</keyword>
<feature type="domain" description="Rhodopsin" evidence="8">
    <location>
        <begin position="65"/>
        <end position="298"/>
    </location>
</feature>
<evidence type="ECO:0000256" key="7">
    <source>
        <dbReference type="SAM" id="Phobius"/>
    </source>
</evidence>
<feature type="transmembrane region" description="Helical" evidence="7">
    <location>
        <begin position="204"/>
        <end position="224"/>
    </location>
</feature>
<feature type="transmembrane region" description="Helical" evidence="7">
    <location>
        <begin position="115"/>
        <end position="138"/>
    </location>
</feature>
<keyword evidence="4 7" id="KW-0472">Membrane</keyword>
<evidence type="ECO:0000256" key="6">
    <source>
        <dbReference type="SAM" id="MobiDB-lite"/>
    </source>
</evidence>
<dbReference type="PANTHER" id="PTHR33048:SF129">
    <property type="entry name" value="INTEGRAL MEMBRANE PROTEIN-RELATED"/>
    <property type="match status" value="1"/>
</dbReference>
<feature type="transmembrane region" description="Helical" evidence="7">
    <location>
        <begin position="271"/>
        <end position="295"/>
    </location>
</feature>
<dbReference type="Proteomes" id="UP000237631">
    <property type="component" value="Unassembled WGS sequence"/>
</dbReference>
<keyword evidence="3 7" id="KW-1133">Transmembrane helix</keyword>
<reference evidence="10" key="1">
    <citation type="journal article" date="2017" name="bioRxiv">
        <title>Conservation of a gene cluster reveals novel cercosporin biosynthetic mechanisms and extends production to the genus Colletotrichum.</title>
        <authorList>
            <person name="de Jonge R."/>
            <person name="Ebert M.K."/>
            <person name="Huitt-Roehl C.R."/>
            <person name="Pal P."/>
            <person name="Suttle J.C."/>
            <person name="Spanner R.E."/>
            <person name="Neubauer J.D."/>
            <person name="Jurick W.M.II."/>
            <person name="Stott K.A."/>
            <person name="Secor G.A."/>
            <person name="Thomma B.P.H.J."/>
            <person name="Van de Peer Y."/>
            <person name="Townsend C.A."/>
            <person name="Bolton M.D."/>
        </authorList>
    </citation>
    <scope>NUCLEOTIDE SEQUENCE [LARGE SCALE GENOMIC DNA]</scope>
    <source>
        <strain evidence="10">CBS538.71</strain>
    </source>
</reference>
<feature type="transmembrane region" description="Helical" evidence="7">
    <location>
        <begin position="236"/>
        <end position="259"/>
    </location>
</feature>
<sequence>MPGNIINLSLADVVKWPKANYTNPHRRKWMPGYASFLYTLATTSVLIRALSRVQKARHNGTRSTTLLGLDDIILVIGWGTLTWFTTLNILGAEKYQTSRHMWHVEPSIYSPMAKITWLAEFSFLVCGACVKVSVLLFYRRLGSGTYSKAWSWACLGAIIFTLAWTLAFILALIFNCSPTEAYWMGFSIKYTKKFSCVDTTVNNLLAGIMAVISDLYAVALPCFLMRKIQLPKAQKIGLYAVFSAGLLVVAAGSVRTYYLYQVGHSSDVSSIIFDVFVWSQLELCMGFMCASAPSLRMFGRRYFRGPYNRLRKYLGACGGRKPQRKGGDPGAVELSIRKIDCPYEQVRSEFSHAKRKTMVETNFTDVTTLIQEEEEDDDDNTGVQKPKKAKIRDESLCLPPPVSMQREGPHTDRDTWNTKRQQNRQEYSEHSTQGSGTTRVSMNSSMMTNTTHESQEINLQNNIIVDGSNRSWLEEGFEGDGPRMLKSYL</sequence>
<evidence type="ECO:0000256" key="4">
    <source>
        <dbReference type="ARBA" id="ARBA00023136"/>
    </source>
</evidence>
<evidence type="ECO:0000256" key="3">
    <source>
        <dbReference type="ARBA" id="ARBA00022989"/>
    </source>
</evidence>
<evidence type="ECO:0000256" key="2">
    <source>
        <dbReference type="ARBA" id="ARBA00022692"/>
    </source>
</evidence>
<organism evidence="9 10">
    <name type="scientific">Cercospora berteroae</name>
    <dbReference type="NCBI Taxonomy" id="357750"/>
    <lineage>
        <taxon>Eukaryota</taxon>
        <taxon>Fungi</taxon>
        <taxon>Dikarya</taxon>
        <taxon>Ascomycota</taxon>
        <taxon>Pezizomycotina</taxon>
        <taxon>Dothideomycetes</taxon>
        <taxon>Dothideomycetidae</taxon>
        <taxon>Mycosphaerellales</taxon>
        <taxon>Mycosphaerellaceae</taxon>
        <taxon>Cercospora</taxon>
    </lineage>
</organism>
<feature type="compositionally biased region" description="Polar residues" evidence="6">
    <location>
        <begin position="430"/>
        <end position="456"/>
    </location>
</feature>
<keyword evidence="10" id="KW-1185">Reference proteome</keyword>
<dbReference type="OrthoDB" id="5429740at2759"/>
<dbReference type="GO" id="GO:0016020">
    <property type="term" value="C:membrane"/>
    <property type="evidence" value="ECO:0007669"/>
    <property type="project" value="UniProtKB-SubCell"/>
</dbReference>
<feature type="compositionally biased region" description="Basic and acidic residues" evidence="6">
    <location>
        <begin position="407"/>
        <end position="417"/>
    </location>
</feature>
<comment type="caution">
    <text evidence="9">The sequence shown here is derived from an EMBL/GenBank/DDBJ whole genome shotgun (WGS) entry which is preliminary data.</text>
</comment>
<accession>A0A2S6BZ63</accession>
<dbReference type="EMBL" id="PNEN01001666">
    <property type="protein sequence ID" value="PPJ52751.1"/>
    <property type="molecule type" value="Genomic_DNA"/>
</dbReference>
<dbReference type="InterPro" id="IPR052337">
    <property type="entry name" value="SAT4-like"/>
</dbReference>
<evidence type="ECO:0000256" key="1">
    <source>
        <dbReference type="ARBA" id="ARBA00004141"/>
    </source>
</evidence>
<evidence type="ECO:0000259" key="8">
    <source>
        <dbReference type="Pfam" id="PF20684"/>
    </source>
</evidence>
<feature type="region of interest" description="Disordered" evidence="6">
    <location>
        <begin position="368"/>
        <end position="456"/>
    </location>
</feature>
<comment type="subcellular location">
    <subcellularLocation>
        <location evidence="1">Membrane</location>
        <topology evidence="1">Multi-pass membrane protein</topology>
    </subcellularLocation>
</comment>
<protein>
    <recommendedName>
        <fullName evidence="8">Rhodopsin domain-containing protein</fullName>
    </recommendedName>
</protein>
<feature type="transmembrane region" description="Helical" evidence="7">
    <location>
        <begin position="33"/>
        <end position="51"/>
    </location>
</feature>
<evidence type="ECO:0000313" key="10">
    <source>
        <dbReference type="Proteomes" id="UP000237631"/>
    </source>
</evidence>
<dbReference type="InterPro" id="IPR049326">
    <property type="entry name" value="Rhodopsin_dom_fungi"/>
</dbReference>
<dbReference type="AlphaFoldDB" id="A0A2S6BZ63"/>
<dbReference type="Pfam" id="PF20684">
    <property type="entry name" value="Fung_rhodopsin"/>
    <property type="match status" value="1"/>
</dbReference>
<evidence type="ECO:0000256" key="5">
    <source>
        <dbReference type="ARBA" id="ARBA00038359"/>
    </source>
</evidence>
<proteinExistence type="inferred from homology"/>
<dbReference type="PANTHER" id="PTHR33048">
    <property type="entry name" value="PTH11-LIKE INTEGRAL MEMBRANE PROTEIN (AFU_ORTHOLOGUE AFUA_5G11245)"/>
    <property type="match status" value="1"/>
</dbReference>
<comment type="similarity">
    <text evidence="5">Belongs to the SAT4 family.</text>
</comment>
<name>A0A2S6BZ63_9PEZI</name>